<evidence type="ECO:0000256" key="5">
    <source>
        <dbReference type="SAM" id="MobiDB-lite"/>
    </source>
</evidence>
<dbReference type="PRINTS" id="PR01021">
    <property type="entry name" value="OMPADOMAIN"/>
</dbReference>
<proteinExistence type="predicted"/>
<sequence length="349" mass="37415">MNPFSRRHLATALLAVLTSFGVAACGGDRPGGEERSAGPTREGAAPGAAPVEPVLEAAAAGPAAPEGFEVGAVPVSEVALGDFPYFTLPAGYGNPNKPIPVREFDRVAVWTGDRLEWVEGRIFESFVHAEPGKGWSLLEVIRNLDHQVSEAGGVKVTESKPPNEVVEAWGEEQAYSPGRGDIYNEKVLTWLVRRADRNIWLHFVGNTASGSWMVVESEAFKPTAALLPASELKQQLDSLGKVALEVNFATDKAEILPESKPQIEQVAELLRNDPELRLSVNGHTDDTGDAARNQQLSEERATSVVAALTARGVSADRLQARGFGQDEPVADNATEAGKARNRRVELVAI</sequence>
<dbReference type="GO" id="GO:0009279">
    <property type="term" value="C:cell outer membrane"/>
    <property type="evidence" value="ECO:0007669"/>
    <property type="project" value="UniProtKB-SubCell"/>
</dbReference>
<dbReference type="OrthoDB" id="9792021at2"/>
<dbReference type="InterPro" id="IPR050330">
    <property type="entry name" value="Bact_OuterMem_StrucFunc"/>
</dbReference>
<dbReference type="Gene3D" id="3.30.1330.60">
    <property type="entry name" value="OmpA-like domain"/>
    <property type="match status" value="1"/>
</dbReference>
<feature type="region of interest" description="Disordered" evidence="5">
    <location>
        <begin position="278"/>
        <end position="298"/>
    </location>
</feature>
<evidence type="ECO:0000313" key="9">
    <source>
        <dbReference type="Proteomes" id="UP000190061"/>
    </source>
</evidence>
<dbReference type="RefSeq" id="WP_078757992.1">
    <property type="nucleotide sequence ID" value="NZ_FUXP01000004.1"/>
</dbReference>
<dbReference type="CDD" id="cd07185">
    <property type="entry name" value="OmpA_C-like"/>
    <property type="match status" value="1"/>
</dbReference>
<keyword evidence="3" id="KW-0998">Cell outer membrane</keyword>
<keyword evidence="9" id="KW-1185">Reference proteome</keyword>
<feature type="signal peptide" evidence="6">
    <location>
        <begin position="1"/>
        <end position="24"/>
    </location>
</feature>
<dbReference type="InterPro" id="IPR036737">
    <property type="entry name" value="OmpA-like_sf"/>
</dbReference>
<evidence type="ECO:0000256" key="1">
    <source>
        <dbReference type="ARBA" id="ARBA00004442"/>
    </source>
</evidence>
<feature type="domain" description="OmpA-like" evidence="7">
    <location>
        <begin position="235"/>
        <end position="349"/>
    </location>
</feature>
<evidence type="ECO:0000256" key="3">
    <source>
        <dbReference type="ARBA" id="ARBA00023237"/>
    </source>
</evidence>
<feature type="region of interest" description="Disordered" evidence="5">
    <location>
        <begin position="28"/>
        <end position="48"/>
    </location>
</feature>
<dbReference type="SUPFAM" id="SSF103088">
    <property type="entry name" value="OmpA-like"/>
    <property type="match status" value="1"/>
</dbReference>
<dbReference type="Proteomes" id="UP000190061">
    <property type="component" value="Unassembled WGS sequence"/>
</dbReference>
<dbReference type="PROSITE" id="PS51257">
    <property type="entry name" value="PROKAR_LIPOPROTEIN"/>
    <property type="match status" value="1"/>
</dbReference>
<protein>
    <submittedName>
        <fullName evidence="8">Outer membrane protein OmpA</fullName>
    </submittedName>
</protein>
<evidence type="ECO:0000259" key="7">
    <source>
        <dbReference type="PROSITE" id="PS51123"/>
    </source>
</evidence>
<organism evidence="8 9">
    <name type="scientific">Lysobacter spongiicola DSM 21749</name>
    <dbReference type="NCBI Taxonomy" id="1122188"/>
    <lineage>
        <taxon>Bacteria</taxon>
        <taxon>Pseudomonadati</taxon>
        <taxon>Pseudomonadota</taxon>
        <taxon>Gammaproteobacteria</taxon>
        <taxon>Lysobacterales</taxon>
        <taxon>Lysobacteraceae</taxon>
        <taxon>Novilysobacter</taxon>
    </lineage>
</organism>
<dbReference type="AlphaFoldDB" id="A0A1T4PYA6"/>
<dbReference type="EMBL" id="FUXP01000004">
    <property type="protein sequence ID" value="SJZ96540.1"/>
    <property type="molecule type" value="Genomic_DNA"/>
</dbReference>
<name>A0A1T4PYA6_9GAMM</name>
<evidence type="ECO:0000256" key="2">
    <source>
        <dbReference type="ARBA" id="ARBA00023136"/>
    </source>
</evidence>
<dbReference type="PANTHER" id="PTHR30329">
    <property type="entry name" value="STATOR ELEMENT OF FLAGELLAR MOTOR COMPLEX"/>
    <property type="match status" value="1"/>
</dbReference>
<keyword evidence="6" id="KW-0732">Signal</keyword>
<feature type="chain" id="PRO_5012142830" evidence="6">
    <location>
        <begin position="25"/>
        <end position="349"/>
    </location>
</feature>
<accession>A0A1T4PYA6</accession>
<dbReference type="PROSITE" id="PS51123">
    <property type="entry name" value="OMPA_2"/>
    <property type="match status" value="1"/>
</dbReference>
<reference evidence="8 9" key="1">
    <citation type="submission" date="2017-02" db="EMBL/GenBank/DDBJ databases">
        <authorList>
            <person name="Peterson S.W."/>
        </authorList>
    </citation>
    <scope>NUCLEOTIDE SEQUENCE [LARGE SCALE GENOMIC DNA]</scope>
    <source>
        <strain evidence="8 9">DSM 21749</strain>
    </source>
</reference>
<gene>
    <name evidence="8" type="ORF">SAMN02745674_01388</name>
</gene>
<dbReference type="InterPro" id="IPR006665">
    <property type="entry name" value="OmpA-like"/>
</dbReference>
<evidence type="ECO:0000256" key="6">
    <source>
        <dbReference type="SAM" id="SignalP"/>
    </source>
</evidence>
<dbReference type="Pfam" id="PF00691">
    <property type="entry name" value="OmpA"/>
    <property type="match status" value="1"/>
</dbReference>
<evidence type="ECO:0000313" key="8">
    <source>
        <dbReference type="EMBL" id="SJZ96540.1"/>
    </source>
</evidence>
<evidence type="ECO:0000256" key="4">
    <source>
        <dbReference type="PROSITE-ProRule" id="PRU00473"/>
    </source>
</evidence>
<keyword evidence="2 4" id="KW-0472">Membrane</keyword>
<comment type="subcellular location">
    <subcellularLocation>
        <location evidence="1">Cell outer membrane</location>
    </subcellularLocation>
</comment>
<dbReference type="PRINTS" id="PR01023">
    <property type="entry name" value="NAFLGMOTY"/>
</dbReference>
<dbReference type="InterPro" id="IPR006664">
    <property type="entry name" value="OMP_bac"/>
</dbReference>
<dbReference type="STRING" id="1122188.SAMN02745674_01388"/>
<dbReference type="PANTHER" id="PTHR30329:SF21">
    <property type="entry name" value="LIPOPROTEIN YIAD-RELATED"/>
    <property type="match status" value="1"/>
</dbReference>